<evidence type="ECO:0000256" key="4">
    <source>
        <dbReference type="ARBA" id="ARBA00022525"/>
    </source>
</evidence>
<keyword evidence="3" id="KW-0217">Developmental protein</keyword>
<evidence type="ECO:0000256" key="1">
    <source>
        <dbReference type="ARBA" id="ARBA00004613"/>
    </source>
</evidence>
<keyword evidence="5 7" id="KW-0732">Signal</keyword>
<evidence type="ECO:0000313" key="10">
    <source>
        <dbReference type="EnsemblMetazoa" id="MDOA003138-PA"/>
    </source>
</evidence>
<reference evidence="10" key="1">
    <citation type="submission" date="2020-05" db="UniProtKB">
        <authorList>
            <consortium name="EnsemblMetazoa"/>
        </authorList>
    </citation>
    <scope>IDENTIFICATION</scope>
    <source>
        <strain evidence="10">Aabys</strain>
    </source>
</reference>
<evidence type="ECO:0000256" key="5">
    <source>
        <dbReference type="ARBA" id="ARBA00022729"/>
    </source>
</evidence>
<dbReference type="GeneID" id="101890578"/>
<evidence type="ECO:0000313" key="12">
    <source>
        <dbReference type="RefSeq" id="XP_005177270.2"/>
    </source>
</evidence>
<feature type="signal peptide" evidence="7">
    <location>
        <begin position="1"/>
        <end position="20"/>
    </location>
</feature>
<dbReference type="PANTHER" id="PTHR12312:SF16">
    <property type="entry name" value="TWISTED GASTRULATION PROTEIN HOMOLOG 1-A-RELATED"/>
    <property type="match status" value="1"/>
</dbReference>
<organism evidence="10">
    <name type="scientific">Musca domestica</name>
    <name type="common">House fly</name>
    <dbReference type="NCBI Taxonomy" id="7370"/>
    <lineage>
        <taxon>Eukaryota</taxon>
        <taxon>Metazoa</taxon>
        <taxon>Ecdysozoa</taxon>
        <taxon>Arthropoda</taxon>
        <taxon>Hexapoda</taxon>
        <taxon>Insecta</taxon>
        <taxon>Pterygota</taxon>
        <taxon>Neoptera</taxon>
        <taxon>Endopterygota</taxon>
        <taxon>Diptera</taxon>
        <taxon>Brachycera</taxon>
        <taxon>Muscomorpha</taxon>
        <taxon>Muscoidea</taxon>
        <taxon>Muscidae</taxon>
        <taxon>Musca</taxon>
    </lineage>
</organism>
<evidence type="ECO:0000256" key="7">
    <source>
        <dbReference type="SAM" id="SignalP"/>
    </source>
</evidence>
<comment type="subcellular location">
    <subcellularLocation>
        <location evidence="1">Secreted</location>
    </subcellularLocation>
</comment>
<dbReference type="eggNOG" id="ENOG502QRE9">
    <property type="taxonomic scope" value="Eukaryota"/>
</dbReference>
<evidence type="ECO:0000256" key="2">
    <source>
        <dbReference type="ARBA" id="ARBA00010047"/>
    </source>
</evidence>
<dbReference type="OrthoDB" id="10037323at2759"/>
<evidence type="ECO:0000256" key="3">
    <source>
        <dbReference type="ARBA" id="ARBA00022473"/>
    </source>
</evidence>
<dbReference type="InterPro" id="IPR006761">
    <property type="entry name" value="Tsg"/>
</dbReference>
<dbReference type="VEuPathDB" id="VectorBase:MDOA003138"/>
<keyword evidence="6" id="KW-0325">Glycoprotein</keyword>
<dbReference type="Proteomes" id="UP001652621">
    <property type="component" value="Unplaced"/>
</dbReference>
<evidence type="ECO:0000256" key="6">
    <source>
        <dbReference type="ARBA" id="ARBA00023180"/>
    </source>
</evidence>
<reference evidence="12" key="2">
    <citation type="submission" date="2025-04" db="UniProtKB">
        <authorList>
            <consortium name="RefSeq"/>
        </authorList>
    </citation>
    <scope>IDENTIFICATION</scope>
    <source>
        <strain evidence="12">Aabys</strain>
    </source>
</reference>
<keyword evidence="4" id="KW-0964">Secreted</keyword>
<dbReference type="GO" id="GO:0005615">
    <property type="term" value="C:extracellular space"/>
    <property type="evidence" value="ECO:0007669"/>
    <property type="project" value="TreeGrafter"/>
</dbReference>
<evidence type="ECO:0000259" key="9">
    <source>
        <dbReference type="Pfam" id="PF23782"/>
    </source>
</evidence>
<dbReference type="AlphaFoldDB" id="A0A1I8MBC4"/>
<comment type="similarity">
    <text evidence="2">Belongs to the twisted gastrulation protein family.</text>
</comment>
<keyword evidence="11" id="KW-1185">Reference proteome</keyword>
<dbReference type="InterPro" id="IPR057726">
    <property type="entry name" value="Tsg_C"/>
</dbReference>
<protein>
    <submittedName>
        <fullName evidence="12">Protein twisted gastrulation-like</fullName>
    </submittedName>
</protein>
<evidence type="ECO:0000313" key="11">
    <source>
        <dbReference type="Proteomes" id="UP001652621"/>
    </source>
</evidence>
<accession>A0A1I8MBC4</accession>
<dbReference type="Pfam" id="PF04668">
    <property type="entry name" value="Tsg"/>
    <property type="match status" value="1"/>
</dbReference>
<proteinExistence type="inferred from homology"/>
<dbReference type="Pfam" id="PF23782">
    <property type="entry name" value="Tsg_N"/>
    <property type="match status" value="1"/>
</dbReference>
<sequence length="231" mass="26129">MLSIHLILLAILKMFLYIRAENCNEDICASVVSKCILTQSCKCEVKDATCYRSCVTCMGKKYFEECCGCIGLCPNNPKVSLSQKSHVEDFEGVPELFDVLVSSPSDELEYNWNIFTFPVDFDMVPSNRKKKPSLEHIQQGSHVNCTVVYLDNCVSWNKCRQTCRSTGASSYRWFHDGCCECVGSTCLNYGVNESRCRCCPEKEEDLDALDVIDDDLYDFEDSDGNLVDNNI</sequence>
<feature type="domain" description="Tsg N-terminal" evidence="9">
    <location>
        <begin position="23"/>
        <end position="78"/>
    </location>
</feature>
<dbReference type="RefSeq" id="XP_005177270.2">
    <property type="nucleotide sequence ID" value="XM_005177213.3"/>
</dbReference>
<dbReference type="GO" id="GO:0030510">
    <property type="term" value="P:regulation of BMP signaling pathway"/>
    <property type="evidence" value="ECO:0007669"/>
    <property type="project" value="TreeGrafter"/>
</dbReference>
<dbReference type="InterPro" id="IPR057635">
    <property type="entry name" value="Tsg_N"/>
</dbReference>
<dbReference type="PANTHER" id="PTHR12312">
    <property type="entry name" value="TWISTED GASTRULATION PROTEIN HOMOLOG 1-A-RELATED"/>
    <property type="match status" value="1"/>
</dbReference>
<dbReference type="EnsemblMetazoa" id="MDOA003138-RA">
    <property type="protein sequence ID" value="MDOA003138-PA"/>
    <property type="gene ID" value="MDOA003138"/>
</dbReference>
<name>A0A1I8MBC4_MUSDO</name>
<evidence type="ECO:0000259" key="8">
    <source>
        <dbReference type="Pfam" id="PF04668"/>
    </source>
</evidence>
<dbReference type="VEuPathDB" id="VectorBase:MDOMA2_001976"/>
<feature type="domain" description="Tsg C-terminal" evidence="8">
    <location>
        <begin position="81"/>
        <end position="200"/>
    </location>
</feature>
<dbReference type="KEGG" id="mde:101890578"/>
<gene>
    <name evidence="10" type="primary">101890578</name>
    <name evidence="12" type="synonym">LOC101890578</name>
</gene>
<feature type="chain" id="PRO_5044560101" evidence="7">
    <location>
        <begin position="21"/>
        <end position="231"/>
    </location>
</feature>